<accession>A0AAC9BG11</accession>
<reference evidence="1 2" key="1">
    <citation type="submission" date="2015-09" db="EMBL/GenBank/DDBJ databases">
        <authorList>
            <person name="Xu Y."/>
            <person name="Nagy A."/>
            <person name="Liu N.T."/>
            <person name="Nou X."/>
        </authorList>
    </citation>
    <scope>NUCLEOTIDE SEQUENCE [LARGE SCALE GENOMIC DNA]</scope>
    <source>
        <strain evidence="1 2">FC1138</strain>
    </source>
</reference>
<proteinExistence type="predicted"/>
<evidence type="ECO:0000313" key="1">
    <source>
        <dbReference type="EMBL" id="ANH71823.1"/>
    </source>
</evidence>
<evidence type="ECO:0000313" key="2">
    <source>
        <dbReference type="Proteomes" id="UP000077927"/>
    </source>
</evidence>
<sequence>MAGHRGQRVDRIGQTERAPTCMSCTGEEEKTRRRNITRRVDPLACR</sequence>
<gene>
    <name evidence="1" type="ORF">ACS15_0902</name>
</gene>
<dbReference type="Proteomes" id="UP000077927">
    <property type="component" value="Chromosome 1"/>
</dbReference>
<dbReference type="EMBL" id="CP012605">
    <property type="protein sequence ID" value="ANH71823.1"/>
    <property type="molecule type" value="Genomic_DNA"/>
</dbReference>
<dbReference type="AlphaFoldDB" id="A0AAC9BG11"/>
<dbReference type="KEGG" id="rin:ACS15_0902"/>
<organism evidence="1 2">
    <name type="scientific">Ralstonia insidiosa</name>
    <dbReference type="NCBI Taxonomy" id="190721"/>
    <lineage>
        <taxon>Bacteria</taxon>
        <taxon>Pseudomonadati</taxon>
        <taxon>Pseudomonadota</taxon>
        <taxon>Betaproteobacteria</taxon>
        <taxon>Burkholderiales</taxon>
        <taxon>Burkholderiaceae</taxon>
        <taxon>Ralstonia</taxon>
    </lineage>
</organism>
<protein>
    <submittedName>
        <fullName evidence="1">Uncharacterized protein</fullName>
    </submittedName>
</protein>
<name>A0AAC9BG11_9RALS</name>